<feature type="region of interest" description="Disordered" evidence="1">
    <location>
        <begin position="919"/>
        <end position="1056"/>
    </location>
</feature>
<feature type="compositionally biased region" description="Pro residues" evidence="1">
    <location>
        <begin position="1000"/>
        <end position="1016"/>
    </location>
</feature>
<dbReference type="InterPro" id="IPR000595">
    <property type="entry name" value="cNMP-bd_dom"/>
</dbReference>
<keyword evidence="2" id="KW-0812">Transmembrane</keyword>
<dbReference type="InterPro" id="IPR018490">
    <property type="entry name" value="cNMP-bd_dom_sf"/>
</dbReference>
<reference evidence="4" key="1">
    <citation type="submission" date="2022-12" db="EMBL/GenBank/DDBJ databases">
        <title>New Phytohabitans aurantiacus sp. RD004123 nov., an actinomycete isolated from soil.</title>
        <authorList>
            <person name="Triningsih D.W."/>
            <person name="Harunari E."/>
            <person name="Igarashi Y."/>
        </authorList>
    </citation>
    <scope>NUCLEOTIDE SEQUENCE</scope>
    <source>
        <strain evidence="4">RD004123</strain>
    </source>
</reference>
<keyword evidence="5" id="KW-1185">Reference proteome</keyword>
<name>A0ABQ5QU97_9ACTN</name>
<evidence type="ECO:0000313" key="4">
    <source>
        <dbReference type="EMBL" id="GLH97221.1"/>
    </source>
</evidence>
<dbReference type="RefSeq" id="WP_281894896.1">
    <property type="nucleotide sequence ID" value="NZ_BSDI01000009.1"/>
</dbReference>
<evidence type="ECO:0000259" key="3">
    <source>
        <dbReference type="PROSITE" id="PS50042"/>
    </source>
</evidence>
<feature type="transmembrane region" description="Helical" evidence="2">
    <location>
        <begin position="425"/>
        <end position="446"/>
    </location>
</feature>
<feature type="transmembrane region" description="Helical" evidence="2">
    <location>
        <begin position="747"/>
        <end position="767"/>
    </location>
</feature>
<sequence>MTVVETRVSLWEALAGRAPGQPTGPVDPGLWAAVVERLNPARARPVLRQGVESVELINVRDVPYVMLRSPDGRGGACYLRLSPEEWQLAGLMDGTRTVARLVAEFARISGRLAPDQVTRVVADLAGNRMLAELPVDAFRPLDAVTRRPWPIRLGRGLLAVARGRRMILADIDPLIGFLYRAGGRALFTRPAAVLLGIVAVLGLGIFGWTWWRGSQAVFLTGGSYAAGAAVLLALNVLALACHELGHALATKHAGRRVPAAGFLVYFGIPSIFVDTTDVWMAGRRARMITTASGPAAGLILAGLAQIVGLIVPETAPWAFKLAFAWYLNALFNLNPFLALDGYYLLMDWLEIANLRARGLAYVVARLRRRPPAWAQLDREGRLVALYGMLAVLWIVIAVNLGWRIWTDRVAGLVTGLWRTGWPARLLLAAVVAGLAAPLVYLVFGWLGRAWRRFRRRLEEQRRGTDMPRRLDALRGSILGKLPPDQLTELATHATWVHPRTGQHLVFAGSAQNSVYVVVDGAMEGRRPGDPAGTVRERLGRGGVIGLAAAVSGTPAALTWHTAGTTLLSVPSALVASAVGRLPGPAPADRAEVEALFSDTPALDGLPAEDKIGLIAQARPTALEPGAPVVLPAAHAALIVGTGTVTLPDGTELRRGTMIGPMGYAVEEPVAHARTHVRLWTIPAVSGLPLLLGASPARAAAEPPAAASPGRAPAAGAHAGADYPPLASPPGPPPDADDEVDKRFERHLWWLVLLLALLAITTGVANLIPGPAWAEMPGDKALLTADRGRVVATLDGRTVVLTPGDRLYVAEGSDIQVRTKSTGRLTFRGGAALILCAESRLDVGALWSNGTRTVAPNGVLTVDSGRILADTASTSGAFRDLALSLTTGSSTVTNRGAAWFAANGGTAEVSNGEVRVDGARQRETNGPLTCGDGVVVPPPAGTPSDSPSPSEVPTPTPIPTPTPTPTASPTEAPEDPGVPEDPDPADPTTAAPTTPGRTTPAPNPNPTTRTPPPPTTPAPTSASPTPPANSPPVITFVRDPGGTVSQSFGGEGGQCSEEPASVFPVVAVKDDRDGSGALTVIVRWTGFAAGSDQMSPDGNFYGQVGPVDFPGQSNDGGTLGIVVTATDSEGASSSVRGSAVAVASCRLDIVG</sequence>
<feature type="domain" description="Cyclic nucleotide-binding" evidence="3">
    <location>
        <begin position="477"/>
        <end position="558"/>
    </location>
</feature>
<protein>
    <recommendedName>
        <fullName evidence="3">Cyclic nucleotide-binding domain-containing protein</fullName>
    </recommendedName>
</protein>
<feature type="compositionally biased region" description="Acidic residues" evidence="1">
    <location>
        <begin position="971"/>
        <end position="983"/>
    </location>
</feature>
<evidence type="ECO:0000256" key="2">
    <source>
        <dbReference type="SAM" id="Phobius"/>
    </source>
</evidence>
<feature type="region of interest" description="Disordered" evidence="1">
    <location>
        <begin position="700"/>
        <end position="738"/>
    </location>
</feature>
<feature type="transmembrane region" description="Helical" evidence="2">
    <location>
        <begin position="323"/>
        <end position="345"/>
    </location>
</feature>
<keyword evidence="2" id="KW-1133">Transmembrane helix</keyword>
<dbReference type="CDD" id="cd05709">
    <property type="entry name" value="S2P-M50"/>
    <property type="match status" value="1"/>
</dbReference>
<comment type="caution">
    <text evidence="4">The sequence shown here is derived from an EMBL/GenBank/DDBJ whole genome shotgun (WGS) entry which is preliminary data.</text>
</comment>
<dbReference type="PRINTS" id="PR01217">
    <property type="entry name" value="PRICHEXTENSN"/>
</dbReference>
<feature type="transmembrane region" description="Helical" evidence="2">
    <location>
        <begin position="217"/>
        <end position="241"/>
    </location>
</feature>
<dbReference type="InterPro" id="IPR011050">
    <property type="entry name" value="Pectin_lyase_fold/virulence"/>
</dbReference>
<dbReference type="SUPFAM" id="SSF51206">
    <property type="entry name" value="cAMP-binding domain-like"/>
    <property type="match status" value="1"/>
</dbReference>
<dbReference type="InterPro" id="IPR014710">
    <property type="entry name" value="RmlC-like_jellyroll"/>
</dbReference>
<dbReference type="EMBL" id="BSDI01000009">
    <property type="protein sequence ID" value="GLH97221.1"/>
    <property type="molecule type" value="Genomic_DNA"/>
</dbReference>
<dbReference type="PROSITE" id="PS50042">
    <property type="entry name" value="CNMP_BINDING_3"/>
    <property type="match status" value="1"/>
</dbReference>
<dbReference type="Gene3D" id="2.60.120.10">
    <property type="entry name" value="Jelly Rolls"/>
    <property type="match status" value="1"/>
</dbReference>
<feature type="transmembrane region" description="Helical" evidence="2">
    <location>
        <begin position="383"/>
        <end position="405"/>
    </location>
</feature>
<organism evidence="4 5">
    <name type="scientific">Phytohabitans aurantiacus</name>
    <dbReference type="NCBI Taxonomy" id="3016789"/>
    <lineage>
        <taxon>Bacteria</taxon>
        <taxon>Bacillati</taxon>
        <taxon>Actinomycetota</taxon>
        <taxon>Actinomycetes</taxon>
        <taxon>Micromonosporales</taxon>
        <taxon>Micromonosporaceae</taxon>
    </lineage>
</organism>
<feature type="transmembrane region" description="Helical" evidence="2">
    <location>
        <begin position="288"/>
        <end position="311"/>
    </location>
</feature>
<dbReference type="SUPFAM" id="SSF51126">
    <property type="entry name" value="Pectin lyase-like"/>
    <property type="match status" value="1"/>
</dbReference>
<dbReference type="Proteomes" id="UP001144280">
    <property type="component" value="Unassembled WGS sequence"/>
</dbReference>
<gene>
    <name evidence="4" type="ORF">Pa4123_24960</name>
</gene>
<accession>A0ABQ5QU97</accession>
<dbReference type="CDD" id="cd00038">
    <property type="entry name" value="CAP_ED"/>
    <property type="match status" value="1"/>
</dbReference>
<feature type="compositionally biased region" description="Low complexity" evidence="1">
    <location>
        <begin position="700"/>
        <end position="724"/>
    </location>
</feature>
<keyword evidence="2" id="KW-0472">Membrane</keyword>
<evidence type="ECO:0000256" key="1">
    <source>
        <dbReference type="SAM" id="MobiDB-lite"/>
    </source>
</evidence>
<proteinExistence type="predicted"/>
<feature type="transmembrane region" description="Helical" evidence="2">
    <location>
        <begin position="191"/>
        <end position="211"/>
    </location>
</feature>
<evidence type="ECO:0000313" key="5">
    <source>
        <dbReference type="Proteomes" id="UP001144280"/>
    </source>
</evidence>
<feature type="compositionally biased region" description="Pro residues" evidence="1">
    <location>
        <begin position="949"/>
        <end position="965"/>
    </location>
</feature>
<feature type="compositionally biased region" description="Low complexity" evidence="1">
    <location>
        <begin position="985"/>
        <end position="999"/>
    </location>
</feature>
<dbReference type="SMART" id="SM00100">
    <property type="entry name" value="cNMP"/>
    <property type="match status" value="1"/>
</dbReference>